<feature type="compositionally biased region" description="Low complexity" evidence="1">
    <location>
        <begin position="147"/>
        <end position="156"/>
    </location>
</feature>
<accession>A0A0D9UY08</accession>
<dbReference type="HOGENOM" id="CLU_011950_2_0_1"/>
<name>A0A0D9UY08_9ORYZ</name>
<reference evidence="2" key="3">
    <citation type="submission" date="2015-04" db="UniProtKB">
        <authorList>
            <consortium name="EnsemblPlants"/>
        </authorList>
    </citation>
    <scope>IDENTIFICATION</scope>
</reference>
<organism evidence="2 3">
    <name type="scientific">Leersia perrieri</name>
    <dbReference type="NCBI Taxonomy" id="77586"/>
    <lineage>
        <taxon>Eukaryota</taxon>
        <taxon>Viridiplantae</taxon>
        <taxon>Streptophyta</taxon>
        <taxon>Embryophyta</taxon>
        <taxon>Tracheophyta</taxon>
        <taxon>Spermatophyta</taxon>
        <taxon>Magnoliopsida</taxon>
        <taxon>Liliopsida</taxon>
        <taxon>Poales</taxon>
        <taxon>Poaceae</taxon>
        <taxon>BOP clade</taxon>
        <taxon>Oryzoideae</taxon>
        <taxon>Oryzeae</taxon>
        <taxon>Oryzinae</taxon>
        <taxon>Leersia</taxon>
    </lineage>
</organism>
<feature type="region of interest" description="Disordered" evidence="1">
    <location>
        <begin position="736"/>
        <end position="772"/>
    </location>
</feature>
<feature type="compositionally biased region" description="Basic and acidic residues" evidence="1">
    <location>
        <begin position="753"/>
        <end position="767"/>
    </location>
</feature>
<evidence type="ECO:0000313" key="3">
    <source>
        <dbReference type="Proteomes" id="UP000032180"/>
    </source>
</evidence>
<evidence type="ECO:0000313" key="2">
    <source>
        <dbReference type="EnsemblPlants" id="LPERR01G06170.1"/>
    </source>
</evidence>
<dbReference type="Proteomes" id="UP000032180">
    <property type="component" value="Chromosome 1"/>
</dbReference>
<dbReference type="PANTHER" id="PTHR36892:SF10">
    <property type="entry name" value="OS01G0201900 PROTEIN"/>
    <property type="match status" value="1"/>
</dbReference>
<feature type="compositionally biased region" description="Basic and acidic residues" evidence="1">
    <location>
        <begin position="181"/>
        <end position="199"/>
    </location>
</feature>
<feature type="compositionally biased region" description="Pro residues" evidence="1">
    <location>
        <begin position="56"/>
        <end position="67"/>
    </location>
</feature>
<feature type="compositionally biased region" description="Basic residues" evidence="1">
    <location>
        <begin position="128"/>
        <end position="138"/>
    </location>
</feature>
<feature type="region of interest" description="Disordered" evidence="1">
    <location>
        <begin position="52"/>
        <end position="235"/>
    </location>
</feature>
<dbReference type="eggNOG" id="ENOG502QU5G">
    <property type="taxonomic scope" value="Eukaryota"/>
</dbReference>
<reference evidence="2 3" key="1">
    <citation type="submission" date="2012-08" db="EMBL/GenBank/DDBJ databases">
        <title>Oryza genome evolution.</title>
        <authorList>
            <person name="Wing R.A."/>
        </authorList>
    </citation>
    <scope>NUCLEOTIDE SEQUENCE</scope>
</reference>
<dbReference type="Gramene" id="LPERR01G06170.1">
    <property type="protein sequence ID" value="LPERR01G06170.1"/>
    <property type="gene ID" value="LPERR01G06170"/>
</dbReference>
<proteinExistence type="predicted"/>
<feature type="compositionally biased region" description="Basic and acidic residues" evidence="1">
    <location>
        <begin position="334"/>
        <end position="352"/>
    </location>
</feature>
<evidence type="ECO:0000256" key="1">
    <source>
        <dbReference type="SAM" id="MobiDB-lite"/>
    </source>
</evidence>
<dbReference type="EnsemblPlants" id="LPERR01G06170.1">
    <property type="protein sequence ID" value="LPERR01G06170.1"/>
    <property type="gene ID" value="LPERR01G06170"/>
</dbReference>
<feature type="region of interest" description="Disordered" evidence="1">
    <location>
        <begin position="309"/>
        <end position="354"/>
    </location>
</feature>
<reference evidence="3" key="2">
    <citation type="submission" date="2013-12" db="EMBL/GenBank/DDBJ databases">
        <authorList>
            <person name="Yu Y."/>
            <person name="Lee S."/>
            <person name="de Baynast K."/>
            <person name="Wissotski M."/>
            <person name="Liu L."/>
            <person name="Talag J."/>
            <person name="Goicoechea J."/>
            <person name="Angelova A."/>
            <person name="Jetty R."/>
            <person name="Kudrna D."/>
            <person name="Golser W."/>
            <person name="Rivera L."/>
            <person name="Zhang J."/>
            <person name="Wing R."/>
        </authorList>
    </citation>
    <scope>NUCLEOTIDE SEQUENCE</scope>
</reference>
<dbReference type="AlphaFoldDB" id="A0A0D9UY08"/>
<sequence length="850" mass="91905">MAVAAAFSIRGYAASMRGAAAAEGRSPFGIERLPAMEAKRFRWWADELAAAVEAAAPPPPPPPPPQPQSRRTLGKARAPKKRSISDLFAAAPPLAVPPPPPAADSGGGGAKEPVVVADDDEALCAIMRRSKEKKRRLRRLEEEETAAAETTTPESEGNFAAKEGLGKIKLSSELDPPQASKKPDGVHHARTDEERSPDLKRRKKVKITNLEKNKKKKIDKKRYGDSTKATKVGKQHDLKKMLPLHSILKKYTKHTSVKMVKEKHGNTKGKEVIELCRKSVKRVKFSEVDDVLGINKQSICKLFSDALASSSSSSTDMSSEGDKYIGAESSSSHMPEKSFSKEARKDTDHEDSLELTSTQLSSNLIDLNEALPESTDLNYPYVSISEEPNPEPTQHVPLDSDVQITDEGRQNQQGLSFNSHGSVCQSVPEAALERGTKSVPSGTFLHSEVVEVSDTHFVCPPLKMTRELAESHGDCSSGSVKDAMGKGKSPCTMDSFQQNQKCHAFNLNFGGGQLSSEGEFPPCQPQECNASSGGASSFHSEMAVQQECRPAAGHTVRLMGKDLAVSTTRGKYLAEAEPQKTHFNTEDHSTKLFLELPRQGRPYLSLQAQSFSNVSANSASSSQSHIRYTASQNLSHSLRTTNALSGDRLQYEERFSYLSDSQPHGNALLGCPSLPSHGNAALHQDSSYLWRRYSDPLSRTASPSAPILPTTAQYATPSSIYHANFPQSYGAISAGSSVHHHNSPGISFTRPGRRVEEASDSRRDADLPSRNAENVAARAAIPDMSNTPSGGRHVQRSGPVKLIPGAKHILMPSDSTGDGTSIPVYSCVSFGSRRGNGSAPQNMGAELFKL</sequence>
<keyword evidence="3" id="KW-1185">Reference proteome</keyword>
<feature type="compositionally biased region" description="Basic residues" evidence="1">
    <location>
        <begin position="72"/>
        <end position="82"/>
    </location>
</feature>
<dbReference type="PANTHER" id="PTHR36892">
    <property type="entry name" value="OS01G0201800 PROTEIN"/>
    <property type="match status" value="1"/>
</dbReference>
<feature type="compositionally biased region" description="Low complexity" evidence="1">
    <location>
        <begin position="309"/>
        <end position="318"/>
    </location>
</feature>
<protein>
    <submittedName>
        <fullName evidence="2">Uncharacterized protein</fullName>
    </submittedName>
</protein>